<dbReference type="Proteomes" id="UP000184404">
    <property type="component" value="Unassembled WGS sequence"/>
</dbReference>
<proteinExistence type="inferred from homology"/>
<dbReference type="STRING" id="1123243.SAMN02745190_00057"/>
<dbReference type="InterPro" id="IPR001775">
    <property type="entry name" value="GspD/PilQ"/>
</dbReference>
<dbReference type="Gene3D" id="3.30.1370.130">
    <property type="match status" value="1"/>
</dbReference>
<gene>
    <name evidence="8" type="ORF">SAMN02745190_00057</name>
</gene>
<feature type="domain" description="Secretin/TonB short N-terminal" evidence="7">
    <location>
        <begin position="51"/>
        <end position="99"/>
    </location>
</feature>
<comment type="subcellular location">
    <subcellularLocation>
        <location evidence="1">Membrane</location>
    </subcellularLocation>
</comment>
<dbReference type="Pfam" id="PF00263">
    <property type="entry name" value="Secretin"/>
    <property type="match status" value="1"/>
</dbReference>
<feature type="chain" id="PRO_5038551852" evidence="6">
    <location>
        <begin position="25"/>
        <end position="460"/>
    </location>
</feature>
<evidence type="ECO:0000313" key="8">
    <source>
        <dbReference type="EMBL" id="SHE29193.1"/>
    </source>
</evidence>
<comment type="similarity">
    <text evidence="5">Belongs to the bacterial secretin family.</text>
</comment>
<keyword evidence="9" id="KW-1185">Reference proteome</keyword>
<keyword evidence="3" id="KW-0472">Membrane</keyword>
<evidence type="ECO:0000256" key="4">
    <source>
        <dbReference type="ARBA" id="ARBA00023237"/>
    </source>
</evidence>
<dbReference type="PRINTS" id="PR00811">
    <property type="entry name" value="BCTERIALGSPD"/>
</dbReference>
<keyword evidence="4" id="KW-0998">Cell outer membrane</keyword>
<evidence type="ECO:0000313" key="9">
    <source>
        <dbReference type="Proteomes" id="UP000184404"/>
    </source>
</evidence>
<dbReference type="GO" id="GO:0019867">
    <property type="term" value="C:outer membrane"/>
    <property type="evidence" value="ECO:0007669"/>
    <property type="project" value="InterPro"/>
</dbReference>
<dbReference type="GO" id="GO:0009306">
    <property type="term" value="P:protein secretion"/>
    <property type="evidence" value="ECO:0007669"/>
    <property type="project" value="InterPro"/>
</dbReference>
<dbReference type="EMBL" id="FQUG01000002">
    <property type="protein sequence ID" value="SHE29193.1"/>
    <property type="molecule type" value="Genomic_DNA"/>
</dbReference>
<evidence type="ECO:0000256" key="6">
    <source>
        <dbReference type="SAM" id="SignalP"/>
    </source>
</evidence>
<dbReference type="PANTHER" id="PTHR30332:SF17">
    <property type="entry name" value="TYPE IV PILIATION SYSTEM PROTEIN DR_0774-RELATED"/>
    <property type="match status" value="1"/>
</dbReference>
<evidence type="ECO:0000259" key="7">
    <source>
        <dbReference type="SMART" id="SM00965"/>
    </source>
</evidence>
<evidence type="ECO:0000256" key="2">
    <source>
        <dbReference type="ARBA" id="ARBA00022448"/>
    </source>
</evidence>
<evidence type="ECO:0000256" key="1">
    <source>
        <dbReference type="ARBA" id="ARBA00004370"/>
    </source>
</evidence>
<dbReference type="PANTHER" id="PTHR30332">
    <property type="entry name" value="PROBABLE GENERAL SECRETION PATHWAY PROTEIN D"/>
    <property type="match status" value="1"/>
</dbReference>
<organism evidence="8 9">
    <name type="scientific">Schwartzia succinivorans DSM 10502</name>
    <dbReference type="NCBI Taxonomy" id="1123243"/>
    <lineage>
        <taxon>Bacteria</taxon>
        <taxon>Bacillati</taxon>
        <taxon>Bacillota</taxon>
        <taxon>Negativicutes</taxon>
        <taxon>Selenomonadales</taxon>
        <taxon>Selenomonadaceae</taxon>
        <taxon>Schwartzia</taxon>
    </lineage>
</organism>
<keyword evidence="6" id="KW-0732">Signal</keyword>
<dbReference type="AlphaFoldDB" id="A0A1M4SAD9"/>
<evidence type="ECO:0000256" key="3">
    <source>
        <dbReference type="ARBA" id="ARBA00023136"/>
    </source>
</evidence>
<sequence length="460" mass="49786">MSGFGKSKYISPFFAFLLFLNAEAGAEPVSLHVADGNVSDVLSTVSYIGGINIVVDDSVSGTVSMNLDGVEPEEAVELIAAAKGLSVEQRGDVFVVSTLKSGGSALYRTYTYPINYADLGTVHDAVSMALRKTDWKDSSSSGESKSGEDNRVNERVLVDSGTNTLILYGTAAENEAARRIVGALDQPIQQVSLEAKVVAISKEAAKKLGVEWEWSKIPQYPEYTRDYETRRFTVQNPDGSYRTVTESVPKETAERTWKNGESMPGIIRFGRGPGGHPFEFYYGAQIQALITDGKAKLLARPNITTLQGREAQINIGGEVPVPTVTSTSTSTTTGITYRDAGIILKCTPRVNPEGGITTKVHTEVSSPLYVESLKAYQFQKRSADTVVRLKDGETMVIGGLIGSEESKSLSKVPFLGDLPVLGAFFRSVRKSKSDSEIMIFLTAHVLQDGETSGYREKSDT</sequence>
<keyword evidence="2" id="KW-0813">Transport</keyword>
<protein>
    <submittedName>
        <fullName evidence="8">Type IV pilus assembly protein PilQ</fullName>
    </submittedName>
</protein>
<dbReference type="RefSeq" id="WP_234988173.1">
    <property type="nucleotide sequence ID" value="NZ_FQUG01000002.1"/>
</dbReference>
<dbReference type="SMART" id="SM00965">
    <property type="entry name" value="STN"/>
    <property type="match status" value="1"/>
</dbReference>
<accession>A0A1M4SAD9</accession>
<dbReference type="InterPro" id="IPR011662">
    <property type="entry name" value="Secretin/TonB_short_N"/>
</dbReference>
<dbReference type="Pfam" id="PF07660">
    <property type="entry name" value="STN"/>
    <property type="match status" value="1"/>
</dbReference>
<feature type="signal peptide" evidence="6">
    <location>
        <begin position="1"/>
        <end position="24"/>
    </location>
</feature>
<dbReference type="InterPro" id="IPR038591">
    <property type="entry name" value="NolW-like_sf"/>
</dbReference>
<dbReference type="Gene3D" id="3.30.1370.120">
    <property type="match status" value="1"/>
</dbReference>
<dbReference type="InterPro" id="IPR004846">
    <property type="entry name" value="T2SS/T3SS_dom"/>
</dbReference>
<name>A0A1M4SAD9_9FIRM</name>
<reference evidence="8 9" key="1">
    <citation type="submission" date="2016-11" db="EMBL/GenBank/DDBJ databases">
        <authorList>
            <person name="Jaros S."/>
            <person name="Januszkiewicz K."/>
            <person name="Wedrychowicz H."/>
        </authorList>
    </citation>
    <scope>NUCLEOTIDE SEQUENCE [LARGE SCALE GENOMIC DNA]</scope>
    <source>
        <strain evidence="8 9">DSM 10502</strain>
    </source>
</reference>
<dbReference type="InterPro" id="IPR050810">
    <property type="entry name" value="Bact_Secretion_Sys_Channel"/>
</dbReference>
<evidence type="ECO:0000256" key="5">
    <source>
        <dbReference type="RuleBase" id="RU004003"/>
    </source>
</evidence>
<dbReference type="GO" id="GO:0015627">
    <property type="term" value="C:type II protein secretion system complex"/>
    <property type="evidence" value="ECO:0007669"/>
    <property type="project" value="TreeGrafter"/>
</dbReference>